<name>A0A9D4BDE8_DREPO</name>
<evidence type="ECO:0000313" key="3">
    <source>
        <dbReference type="Proteomes" id="UP000828390"/>
    </source>
</evidence>
<gene>
    <name evidence="2" type="ORF">DPMN_191763</name>
</gene>
<evidence type="ECO:0000313" key="2">
    <source>
        <dbReference type="EMBL" id="KAH3691088.1"/>
    </source>
</evidence>
<reference evidence="2" key="1">
    <citation type="journal article" date="2019" name="bioRxiv">
        <title>The Genome of the Zebra Mussel, Dreissena polymorpha: A Resource for Invasive Species Research.</title>
        <authorList>
            <person name="McCartney M.A."/>
            <person name="Auch B."/>
            <person name="Kono T."/>
            <person name="Mallez S."/>
            <person name="Zhang Y."/>
            <person name="Obille A."/>
            <person name="Becker A."/>
            <person name="Abrahante J.E."/>
            <person name="Garbe J."/>
            <person name="Badalamenti J.P."/>
            <person name="Herman A."/>
            <person name="Mangelson H."/>
            <person name="Liachko I."/>
            <person name="Sullivan S."/>
            <person name="Sone E.D."/>
            <person name="Koren S."/>
            <person name="Silverstein K.A.T."/>
            <person name="Beckman K.B."/>
            <person name="Gohl D.M."/>
        </authorList>
    </citation>
    <scope>NUCLEOTIDE SEQUENCE</scope>
    <source>
        <strain evidence="2">Duluth1</strain>
        <tissue evidence="2">Whole animal</tissue>
    </source>
</reference>
<dbReference type="EMBL" id="JAIWYP010000045">
    <property type="protein sequence ID" value="KAH3691088.1"/>
    <property type="molecule type" value="Genomic_DNA"/>
</dbReference>
<dbReference type="AlphaFoldDB" id="A0A9D4BDE8"/>
<protein>
    <submittedName>
        <fullName evidence="2">Uncharacterized protein</fullName>
    </submittedName>
</protein>
<feature type="signal peptide" evidence="1">
    <location>
        <begin position="1"/>
        <end position="17"/>
    </location>
</feature>
<keyword evidence="3" id="KW-1185">Reference proteome</keyword>
<sequence>MRLHRSCLFMSMKIVLTIVTRESSCLTCSRYDFEERLLERVLRNELVIETMLEEVHETNVKVESALKLIHADKSILVDTLNSLEKS</sequence>
<organism evidence="2 3">
    <name type="scientific">Dreissena polymorpha</name>
    <name type="common">Zebra mussel</name>
    <name type="synonym">Mytilus polymorpha</name>
    <dbReference type="NCBI Taxonomy" id="45954"/>
    <lineage>
        <taxon>Eukaryota</taxon>
        <taxon>Metazoa</taxon>
        <taxon>Spiralia</taxon>
        <taxon>Lophotrochozoa</taxon>
        <taxon>Mollusca</taxon>
        <taxon>Bivalvia</taxon>
        <taxon>Autobranchia</taxon>
        <taxon>Heteroconchia</taxon>
        <taxon>Euheterodonta</taxon>
        <taxon>Imparidentia</taxon>
        <taxon>Neoheterodontei</taxon>
        <taxon>Myida</taxon>
        <taxon>Dreissenoidea</taxon>
        <taxon>Dreissenidae</taxon>
        <taxon>Dreissena</taxon>
    </lineage>
</organism>
<accession>A0A9D4BDE8</accession>
<evidence type="ECO:0000256" key="1">
    <source>
        <dbReference type="SAM" id="SignalP"/>
    </source>
</evidence>
<dbReference type="Proteomes" id="UP000828390">
    <property type="component" value="Unassembled WGS sequence"/>
</dbReference>
<feature type="chain" id="PRO_5039315582" evidence="1">
    <location>
        <begin position="18"/>
        <end position="86"/>
    </location>
</feature>
<proteinExistence type="predicted"/>
<keyword evidence="1" id="KW-0732">Signal</keyword>
<reference evidence="2" key="2">
    <citation type="submission" date="2020-11" db="EMBL/GenBank/DDBJ databases">
        <authorList>
            <person name="McCartney M.A."/>
            <person name="Auch B."/>
            <person name="Kono T."/>
            <person name="Mallez S."/>
            <person name="Becker A."/>
            <person name="Gohl D.M."/>
            <person name="Silverstein K.A.T."/>
            <person name="Koren S."/>
            <person name="Bechman K.B."/>
            <person name="Herman A."/>
            <person name="Abrahante J.E."/>
            <person name="Garbe J."/>
        </authorList>
    </citation>
    <scope>NUCLEOTIDE SEQUENCE</scope>
    <source>
        <strain evidence="2">Duluth1</strain>
        <tissue evidence="2">Whole animal</tissue>
    </source>
</reference>
<comment type="caution">
    <text evidence="2">The sequence shown here is derived from an EMBL/GenBank/DDBJ whole genome shotgun (WGS) entry which is preliminary data.</text>
</comment>